<dbReference type="AlphaFoldDB" id="A0A2R6S4Z5"/>
<reference evidence="2 3" key="1">
    <citation type="submission" date="2018-02" db="EMBL/GenBank/DDBJ databases">
        <title>Genome sequence of the basidiomycete white-rot fungus Phlebia centrifuga.</title>
        <authorList>
            <person name="Granchi Z."/>
            <person name="Peng M."/>
            <person name="de Vries R.P."/>
            <person name="Hilden K."/>
            <person name="Makela M.R."/>
            <person name="Grigoriev I."/>
            <person name="Riley R."/>
        </authorList>
    </citation>
    <scope>NUCLEOTIDE SEQUENCE [LARGE SCALE GENOMIC DNA]</scope>
    <source>
        <strain evidence="2 3">FBCC195</strain>
    </source>
</reference>
<dbReference type="EMBL" id="MLYV02000057">
    <property type="protein sequence ID" value="PSS37364.1"/>
    <property type="molecule type" value="Genomic_DNA"/>
</dbReference>
<dbReference type="Proteomes" id="UP000186601">
    <property type="component" value="Unassembled WGS sequence"/>
</dbReference>
<accession>A0A2R6S4Z5</accession>
<dbReference type="InterPro" id="IPR036673">
    <property type="entry name" value="Cyanovirin-N_sf"/>
</dbReference>
<feature type="domain" description="Cyanovirin-N" evidence="1">
    <location>
        <begin position="6"/>
        <end position="106"/>
    </location>
</feature>
<keyword evidence="3" id="KW-1185">Reference proteome</keyword>
<dbReference type="OrthoDB" id="2441380at2759"/>
<dbReference type="SUPFAM" id="SSF51322">
    <property type="entry name" value="Cyanovirin-N"/>
    <property type="match status" value="1"/>
</dbReference>
<dbReference type="Pfam" id="PF08881">
    <property type="entry name" value="CVNH"/>
    <property type="match status" value="1"/>
</dbReference>
<gene>
    <name evidence="2" type="ORF">PHLCEN_2v841</name>
</gene>
<evidence type="ECO:0000313" key="2">
    <source>
        <dbReference type="EMBL" id="PSS37364.1"/>
    </source>
</evidence>
<proteinExistence type="predicted"/>
<evidence type="ECO:0000313" key="3">
    <source>
        <dbReference type="Proteomes" id="UP000186601"/>
    </source>
</evidence>
<dbReference type="Gene3D" id="2.30.60.10">
    <property type="entry name" value="Cyanovirin-N"/>
    <property type="match status" value="1"/>
</dbReference>
<organism evidence="2 3">
    <name type="scientific">Hermanssonia centrifuga</name>
    <dbReference type="NCBI Taxonomy" id="98765"/>
    <lineage>
        <taxon>Eukaryota</taxon>
        <taxon>Fungi</taxon>
        <taxon>Dikarya</taxon>
        <taxon>Basidiomycota</taxon>
        <taxon>Agaricomycotina</taxon>
        <taxon>Agaricomycetes</taxon>
        <taxon>Polyporales</taxon>
        <taxon>Meruliaceae</taxon>
        <taxon>Hermanssonia</taxon>
    </lineage>
</organism>
<evidence type="ECO:0000259" key="1">
    <source>
        <dbReference type="SMART" id="SM01111"/>
    </source>
</evidence>
<comment type="caution">
    <text evidence="2">The sequence shown here is derived from an EMBL/GenBank/DDBJ whole genome shotgun (WGS) entry which is preliminary data.</text>
</comment>
<protein>
    <recommendedName>
        <fullName evidence="1">Cyanovirin-N domain-containing protein</fullName>
    </recommendedName>
</protein>
<sequence length="364" mass="38176">MDSVVSKLSEAKNIRIELQDSGCVLHADIKLADGTFKPAEYPLDMVLGNLNGHFTWGFKGFSKSARNVSINGTVLTAELRAEDESWKSDSFDLNGRIVIGGQELFATGVPCVLAVPKEAEAAALQSLSDTLDRRPELGLVGMKQPDGSYMWTLKPNVIDTEAMAVAGVALATSGAAAAADSEFDFDHRAEVSTGSNPNGTTGGHVVIGVGIKGESYLDDGAIFFTAEGEATASAIHVAKTKGRPIEQVEVDILEAGASASAEAFGTKYFPIPLLKYAGAEAHVNLLKAKASVFDLSLGLGVDTDAGVKDGSVGLHLAGCGITVGRKLSISAFGTGIGIDFGRFFWLNGFLSSAVFLWKLFDGCY</sequence>
<dbReference type="SMART" id="SM01111">
    <property type="entry name" value="CVNH"/>
    <property type="match status" value="1"/>
</dbReference>
<dbReference type="InterPro" id="IPR011058">
    <property type="entry name" value="Cyanovirin-N"/>
</dbReference>
<name>A0A2R6S4Z5_9APHY</name>